<dbReference type="OrthoDB" id="6224010at2759"/>
<dbReference type="EMBL" id="KZ819586">
    <property type="protein sequence ID" value="PWN38640.1"/>
    <property type="molecule type" value="Genomic_DNA"/>
</dbReference>
<evidence type="ECO:0000256" key="3">
    <source>
        <dbReference type="RuleBase" id="RU364104"/>
    </source>
</evidence>
<dbReference type="Proteomes" id="UP000245783">
    <property type="component" value="Unassembled WGS sequence"/>
</dbReference>
<keyword evidence="3" id="KW-0496">Mitochondrion</keyword>
<reference evidence="4 5" key="1">
    <citation type="journal article" date="2018" name="Mol. Biol. Evol.">
        <title>Broad Genomic Sampling Reveals a Smut Pathogenic Ancestry of the Fungal Clade Ustilaginomycotina.</title>
        <authorList>
            <person name="Kijpornyongpan T."/>
            <person name="Mondo S.J."/>
            <person name="Barry K."/>
            <person name="Sandor L."/>
            <person name="Lee J."/>
            <person name="Lipzen A."/>
            <person name="Pangilinan J."/>
            <person name="LaButti K."/>
            <person name="Hainaut M."/>
            <person name="Henrissat B."/>
            <person name="Grigoriev I.V."/>
            <person name="Spatafora J.W."/>
            <person name="Aime M.C."/>
        </authorList>
    </citation>
    <scope>NUCLEOTIDE SEQUENCE [LARGE SCALE GENOMIC DNA]</scope>
    <source>
        <strain evidence="4 5">MCA 4658</strain>
    </source>
</reference>
<accession>A0A316VMU9</accession>
<protein>
    <recommendedName>
        <fullName evidence="3">COX assembly mitochondrial protein</fullName>
    </recommendedName>
</protein>
<proteinExistence type="inferred from homology"/>
<evidence type="ECO:0000313" key="5">
    <source>
        <dbReference type="Proteomes" id="UP000245783"/>
    </source>
</evidence>
<comment type="function">
    <text evidence="3">Required for mitochondrial cytochrome c oxidase (COX) assembly and respiration.</text>
</comment>
<comment type="subcellular location">
    <subcellularLocation>
        <location evidence="3">Mitochondrion inner membrane</location>
    </subcellularLocation>
</comment>
<dbReference type="RefSeq" id="XP_025365800.1">
    <property type="nucleotide sequence ID" value="XM_025515070.1"/>
</dbReference>
<keyword evidence="2" id="KW-1015">Disulfide bond</keyword>
<dbReference type="STRING" id="1522189.A0A316VMU9"/>
<dbReference type="InParanoid" id="A0A316VMU9"/>
<evidence type="ECO:0000256" key="2">
    <source>
        <dbReference type="ARBA" id="ARBA00023157"/>
    </source>
</evidence>
<keyword evidence="5" id="KW-1185">Reference proteome</keyword>
<keyword evidence="3" id="KW-0999">Mitochondrion inner membrane</keyword>
<dbReference type="AlphaFoldDB" id="A0A316VMU9"/>
<dbReference type="PANTHER" id="PTHR22977:SF5">
    <property type="entry name" value="COX ASSEMBLY MITOCHONDRIAL PROTEIN HOMOLOG"/>
    <property type="match status" value="1"/>
</dbReference>
<organism evidence="4 5">
    <name type="scientific">Ceraceosorus guamensis</name>
    <dbReference type="NCBI Taxonomy" id="1522189"/>
    <lineage>
        <taxon>Eukaryota</taxon>
        <taxon>Fungi</taxon>
        <taxon>Dikarya</taxon>
        <taxon>Basidiomycota</taxon>
        <taxon>Ustilaginomycotina</taxon>
        <taxon>Exobasidiomycetes</taxon>
        <taxon>Ceraceosorales</taxon>
        <taxon>Ceraceosoraceae</taxon>
        <taxon>Ceraceosorus</taxon>
    </lineage>
</organism>
<evidence type="ECO:0000256" key="1">
    <source>
        <dbReference type="ARBA" id="ARBA00007347"/>
    </source>
</evidence>
<comment type="similarity">
    <text evidence="1 3">Belongs to the CMC family.</text>
</comment>
<dbReference type="PANTHER" id="PTHR22977">
    <property type="entry name" value="COX ASSEMBLY MITOCHONDRIAL PROTEIN"/>
    <property type="match status" value="1"/>
</dbReference>
<keyword evidence="3" id="KW-0143">Chaperone</keyword>
<dbReference type="Pfam" id="PF08583">
    <property type="entry name" value="Cmc1"/>
    <property type="match status" value="1"/>
</dbReference>
<sequence>MSHETQAQTFDGMSHALSNRESDALLKTAKAEGLKKCDDVLRAFAECSSGRTISMAWACRDHHKALRSCLAEYTSEEAMTKRRKEYLTSNRSKSGDRMV</sequence>
<dbReference type="InterPro" id="IPR013892">
    <property type="entry name" value="Cyt_c_biogenesis_Cmc1-like"/>
</dbReference>
<dbReference type="FunCoup" id="A0A316VMU9">
    <property type="interactions" value="142"/>
</dbReference>
<keyword evidence="3" id="KW-0472">Membrane</keyword>
<gene>
    <name evidence="4" type="ORF">IE81DRAFT_327285</name>
</gene>
<name>A0A316VMU9_9BASI</name>
<evidence type="ECO:0000313" key="4">
    <source>
        <dbReference type="EMBL" id="PWN38640.1"/>
    </source>
</evidence>
<dbReference type="GeneID" id="37036940"/>
<dbReference type="GO" id="GO:0005743">
    <property type="term" value="C:mitochondrial inner membrane"/>
    <property type="evidence" value="ECO:0007669"/>
    <property type="project" value="UniProtKB-SubCell"/>
</dbReference>